<organism evidence="1 2">
    <name type="scientific">Leptospira yanagawae serovar Saopaulo str. Sao Paulo = ATCC 700523</name>
    <dbReference type="NCBI Taxonomy" id="1249483"/>
    <lineage>
        <taxon>Bacteria</taxon>
        <taxon>Pseudomonadati</taxon>
        <taxon>Spirochaetota</taxon>
        <taxon>Spirochaetia</taxon>
        <taxon>Leptospirales</taxon>
        <taxon>Leptospiraceae</taxon>
        <taxon>Leptospira</taxon>
    </lineage>
</organism>
<dbReference type="Proteomes" id="UP000013996">
    <property type="component" value="Unassembled WGS sequence"/>
</dbReference>
<dbReference type="EMBL" id="AOGX02000013">
    <property type="protein sequence ID" value="EOQ90156.1"/>
    <property type="molecule type" value="Genomic_DNA"/>
</dbReference>
<proteinExistence type="predicted"/>
<comment type="caution">
    <text evidence="1">The sequence shown here is derived from an EMBL/GenBank/DDBJ whole genome shotgun (WGS) entry which is preliminary data.</text>
</comment>
<dbReference type="STRING" id="1249483.LEP1GSC202_0512"/>
<dbReference type="AlphaFoldDB" id="A0A5E8HK11"/>
<accession>A0A5E8HK11</accession>
<gene>
    <name evidence="1" type="ORF">LEP1GSC202_0512</name>
</gene>
<sequence length="44" mass="5284">MVGMINQGLWLLSSVEKKYKAKTKQNLTKIVLNYLHLREYKKFK</sequence>
<name>A0A5E8HK11_9LEPT</name>
<evidence type="ECO:0000313" key="2">
    <source>
        <dbReference type="Proteomes" id="UP000013996"/>
    </source>
</evidence>
<protein>
    <submittedName>
        <fullName evidence="1">Uncharacterized protein</fullName>
    </submittedName>
</protein>
<reference evidence="1 2" key="1">
    <citation type="submission" date="2013-04" db="EMBL/GenBank/DDBJ databases">
        <authorList>
            <person name="Harkins D.M."/>
            <person name="Durkin A.S."/>
            <person name="Brinkac L.M."/>
            <person name="Haft D.H."/>
            <person name="Selengut J.D."/>
            <person name="Sanka R."/>
            <person name="DePew J."/>
            <person name="Purushe J."/>
            <person name="Hartskeerl R.A."/>
            <person name="Ahmed A."/>
            <person name="van der Linden H."/>
            <person name="Goris M.G.A."/>
            <person name="Vinetz J.M."/>
            <person name="Sutton G.G."/>
            <person name="Nierman W.C."/>
            <person name="Fouts D.E."/>
        </authorList>
    </citation>
    <scope>NUCLEOTIDE SEQUENCE [LARGE SCALE GENOMIC DNA]</scope>
    <source>
        <strain evidence="1 2">Sao Paulo</strain>
    </source>
</reference>
<evidence type="ECO:0000313" key="1">
    <source>
        <dbReference type="EMBL" id="EOQ90156.1"/>
    </source>
</evidence>